<organism evidence="2 3">
    <name type="scientific">Duganella dendranthematis</name>
    <dbReference type="NCBI Taxonomy" id="2728021"/>
    <lineage>
        <taxon>Bacteria</taxon>
        <taxon>Pseudomonadati</taxon>
        <taxon>Pseudomonadota</taxon>
        <taxon>Betaproteobacteria</taxon>
        <taxon>Burkholderiales</taxon>
        <taxon>Oxalobacteraceae</taxon>
        <taxon>Telluria group</taxon>
        <taxon>Duganella</taxon>
    </lineage>
</organism>
<dbReference type="Proteomes" id="UP000503117">
    <property type="component" value="Chromosome"/>
</dbReference>
<dbReference type="Pfam" id="PF11159">
    <property type="entry name" value="DUF2939"/>
    <property type="match status" value="1"/>
</dbReference>
<evidence type="ECO:0000313" key="3">
    <source>
        <dbReference type="Proteomes" id="UP000503117"/>
    </source>
</evidence>
<keyword evidence="1" id="KW-1133">Transmembrane helix</keyword>
<dbReference type="InterPro" id="IPR021330">
    <property type="entry name" value="DUF2939"/>
</dbReference>
<accession>A0ABX6M8N3</accession>
<evidence type="ECO:0000256" key="1">
    <source>
        <dbReference type="SAM" id="Phobius"/>
    </source>
</evidence>
<proteinExistence type="predicted"/>
<dbReference type="RefSeq" id="WP_169112356.1">
    <property type="nucleotide sequence ID" value="NZ_CP051684.1"/>
</dbReference>
<keyword evidence="1" id="KW-0812">Transmembrane</keyword>
<protein>
    <submittedName>
        <fullName evidence="2">DUF2939 domain-containing protein</fullName>
    </submittedName>
</protein>
<dbReference type="EMBL" id="CP051684">
    <property type="protein sequence ID" value="QJD90682.1"/>
    <property type="molecule type" value="Genomic_DNA"/>
</dbReference>
<sequence>MALDKNRIYVAVVVAALAGYWFFSPYVTVYQLQTAAKAGDADAFNRHVDYPQLRDNLKGQLTAMTADPASPAGDILASKLGQLVVDKVTEAFVRPETVMLAMRSGVFKPKQKHAGLPDDSATQQPQWTSSRTGLNTLIVRLADDDKQLALVLHRQGLLDWKLVNIRLPAEVRQP</sequence>
<evidence type="ECO:0000313" key="2">
    <source>
        <dbReference type="EMBL" id="QJD90682.1"/>
    </source>
</evidence>
<keyword evidence="3" id="KW-1185">Reference proteome</keyword>
<keyword evidence="1" id="KW-0472">Membrane</keyword>
<name>A0ABX6M8N3_9BURK</name>
<reference evidence="2 3" key="1">
    <citation type="submission" date="2020-04" db="EMBL/GenBank/DDBJ databases">
        <title>Genome sequencing of novel species.</title>
        <authorList>
            <person name="Heo J."/>
            <person name="Kim S.-J."/>
            <person name="Kim J.-S."/>
            <person name="Hong S.-B."/>
            <person name="Kwon S.-W."/>
        </authorList>
    </citation>
    <scope>NUCLEOTIDE SEQUENCE [LARGE SCALE GENOMIC DNA]</scope>
    <source>
        <strain evidence="2 3">AF9R3</strain>
    </source>
</reference>
<gene>
    <name evidence="2" type="ORF">HH213_11670</name>
</gene>
<feature type="transmembrane region" description="Helical" evidence="1">
    <location>
        <begin position="7"/>
        <end position="23"/>
    </location>
</feature>